<name>A0A4Z0HJD9_9ACTN</name>
<accession>A0A4Z0HJD9</accession>
<evidence type="ECO:0000313" key="2">
    <source>
        <dbReference type="EMBL" id="TGB18965.1"/>
    </source>
</evidence>
<reference evidence="2 3" key="1">
    <citation type="submission" date="2019-03" db="EMBL/GenBank/DDBJ databases">
        <authorList>
            <person name="Gonzalez-Pimentel J.L."/>
        </authorList>
    </citation>
    <scope>NUCLEOTIDE SEQUENCE [LARGE SCALE GENOMIC DNA]</scope>
    <source>
        <strain evidence="2 3">JCM 31289</strain>
    </source>
</reference>
<dbReference type="OrthoDB" id="344301at2"/>
<feature type="region of interest" description="Disordered" evidence="1">
    <location>
        <begin position="1"/>
        <end position="27"/>
    </location>
</feature>
<dbReference type="AlphaFoldDB" id="A0A4Z0HJD9"/>
<dbReference type="Proteomes" id="UP000297948">
    <property type="component" value="Unassembled WGS sequence"/>
</dbReference>
<sequence>MAKDGKAELAVSAPQENATGATWSLPGTATGLTATGSVSMTPGSVHALAAKAGFGSLFGNDDAVGLYF</sequence>
<comment type="caution">
    <text evidence="2">The sequence shown here is derived from an EMBL/GenBank/DDBJ whole genome shotgun (WGS) entry which is preliminary data.</text>
</comment>
<protein>
    <submittedName>
        <fullName evidence="2">Uncharacterized protein</fullName>
    </submittedName>
</protein>
<evidence type="ECO:0000256" key="1">
    <source>
        <dbReference type="SAM" id="MobiDB-lite"/>
    </source>
</evidence>
<proteinExistence type="predicted"/>
<organism evidence="2 3">
    <name type="scientific">Streptomyces palmae</name>
    <dbReference type="NCBI Taxonomy" id="1701085"/>
    <lineage>
        <taxon>Bacteria</taxon>
        <taxon>Bacillati</taxon>
        <taxon>Actinomycetota</taxon>
        <taxon>Actinomycetes</taxon>
        <taxon>Kitasatosporales</taxon>
        <taxon>Streptomycetaceae</taxon>
        <taxon>Streptomyces</taxon>
    </lineage>
</organism>
<evidence type="ECO:0000313" key="3">
    <source>
        <dbReference type="Proteomes" id="UP000297948"/>
    </source>
</evidence>
<keyword evidence="3" id="KW-1185">Reference proteome</keyword>
<dbReference type="EMBL" id="SRID01000004">
    <property type="protein sequence ID" value="TGB18965.1"/>
    <property type="molecule type" value="Genomic_DNA"/>
</dbReference>
<gene>
    <name evidence="2" type="ORF">E4099_01110</name>
</gene>